<dbReference type="EMBL" id="JAVRRF010000012">
    <property type="protein sequence ID" value="KAK5059660.1"/>
    <property type="molecule type" value="Genomic_DNA"/>
</dbReference>
<protein>
    <recommendedName>
        <fullName evidence="3">Peptidase metallopeptidase domain-containing protein</fullName>
    </recommendedName>
</protein>
<accession>A0ABR0JB44</accession>
<dbReference type="InterPro" id="IPR024653">
    <property type="entry name" value="Peptidase_M10/M27/M57"/>
</dbReference>
<dbReference type="Pfam" id="PF12388">
    <property type="entry name" value="Peptidase_M57"/>
    <property type="match status" value="1"/>
</dbReference>
<dbReference type="Proteomes" id="UP001345691">
    <property type="component" value="Unassembled WGS sequence"/>
</dbReference>
<evidence type="ECO:0000313" key="2">
    <source>
        <dbReference type="Proteomes" id="UP001345691"/>
    </source>
</evidence>
<dbReference type="InterPro" id="IPR024079">
    <property type="entry name" value="MetalloPept_cat_dom_sf"/>
</dbReference>
<comment type="caution">
    <text evidence="1">The sequence shown here is derived from an EMBL/GenBank/DDBJ whole genome shotgun (WGS) entry which is preliminary data.</text>
</comment>
<sequence>MSQTSKQYQCKTQDGRMPTFGAAPASHLHPNHENHEGIVLGIGSIVPRWDVIQQPNRKLQYFVRKDTFPSGDAAQLAASVLQEAADEWNKLNLGLTITSTNDQGAANFYLVYKTSSDPTDTTLAMAFFPNEANQDVLVFGFAFDQENKPIMKNVFMHELGHVLGLRHEFAITGDSNKGLGPEGEGAVQFMTTNYNSIMSYNFPPTIQQTDKDGIQAFYKLKNGFKIGNSPVTDYLPQIRKKN</sequence>
<organism evidence="1 2">
    <name type="scientific">Exophiala sideris</name>
    <dbReference type="NCBI Taxonomy" id="1016849"/>
    <lineage>
        <taxon>Eukaryota</taxon>
        <taxon>Fungi</taxon>
        <taxon>Dikarya</taxon>
        <taxon>Ascomycota</taxon>
        <taxon>Pezizomycotina</taxon>
        <taxon>Eurotiomycetes</taxon>
        <taxon>Chaetothyriomycetidae</taxon>
        <taxon>Chaetothyriales</taxon>
        <taxon>Herpotrichiellaceae</taxon>
        <taxon>Exophiala</taxon>
    </lineage>
</organism>
<evidence type="ECO:0008006" key="3">
    <source>
        <dbReference type="Google" id="ProtNLM"/>
    </source>
</evidence>
<keyword evidence="2" id="KW-1185">Reference proteome</keyword>
<proteinExistence type="predicted"/>
<name>A0ABR0JB44_9EURO</name>
<evidence type="ECO:0000313" key="1">
    <source>
        <dbReference type="EMBL" id="KAK5059660.1"/>
    </source>
</evidence>
<gene>
    <name evidence="1" type="ORF">LTR69_006249</name>
</gene>
<dbReference type="SUPFAM" id="SSF55486">
    <property type="entry name" value="Metalloproteases ('zincins'), catalytic domain"/>
    <property type="match status" value="1"/>
</dbReference>
<dbReference type="Gene3D" id="3.40.390.10">
    <property type="entry name" value="Collagenase (Catalytic Domain)"/>
    <property type="match status" value="1"/>
</dbReference>
<reference evidence="1 2" key="1">
    <citation type="submission" date="2023-08" db="EMBL/GenBank/DDBJ databases">
        <title>Black Yeasts Isolated from many extreme environments.</title>
        <authorList>
            <person name="Coleine C."/>
            <person name="Stajich J.E."/>
            <person name="Selbmann L."/>
        </authorList>
    </citation>
    <scope>NUCLEOTIDE SEQUENCE [LARGE SCALE GENOMIC DNA]</scope>
    <source>
        <strain evidence="1 2">CCFEE 6328</strain>
    </source>
</reference>